<accession>A0A4Y7SM34</accession>
<evidence type="ECO:0000256" key="3">
    <source>
        <dbReference type="SAM" id="SignalP"/>
    </source>
</evidence>
<keyword evidence="2" id="KW-0472">Membrane</keyword>
<comment type="caution">
    <text evidence="4">The sequence shown here is derived from an EMBL/GenBank/DDBJ whole genome shotgun (WGS) entry which is preliminary data.</text>
</comment>
<keyword evidence="2" id="KW-0812">Transmembrane</keyword>
<evidence type="ECO:0008006" key="6">
    <source>
        <dbReference type="Google" id="ProtNLM"/>
    </source>
</evidence>
<evidence type="ECO:0000256" key="1">
    <source>
        <dbReference type="SAM" id="MobiDB-lite"/>
    </source>
</evidence>
<evidence type="ECO:0000256" key="2">
    <source>
        <dbReference type="SAM" id="Phobius"/>
    </source>
</evidence>
<evidence type="ECO:0000313" key="5">
    <source>
        <dbReference type="Proteomes" id="UP000298030"/>
    </source>
</evidence>
<feature type="region of interest" description="Disordered" evidence="1">
    <location>
        <begin position="331"/>
        <end position="462"/>
    </location>
</feature>
<feature type="transmembrane region" description="Helical" evidence="2">
    <location>
        <begin position="275"/>
        <end position="300"/>
    </location>
</feature>
<dbReference type="Proteomes" id="UP000298030">
    <property type="component" value="Unassembled WGS sequence"/>
</dbReference>
<sequence length="462" mass="49711">MVSLWFISLLVQFVLFTAQVKAGTSFDGTRPDNRQFQWKWKNDGIQFLLPSCAKLDIEVKAWDAVKNDTHGVPPYYMMSFPIGGTPVTTLLGDDPTKLSWQPMHAPGTKTLLTIVDSTGSFGGVPSQLFTITGTQHTYIIHSLRSAGTIGAQLHDYVEHYEAFGDLANPGVSELRAGCLHTTLRSLQVNSPVITNVSFSSGFDAYTYINRADPGGQMIFGLSDFTGRWASGVPLVNTTGSTDIECVALNSQPGIQSQLDQEEKDRKAASDKKRTAIIAGVTVPVVVILLAAIGFGAWWFLRRKKQQKTELEAKEVEPFSYQEEPLHLPAGRYAGSTGYSGQSKPHMSANEHGSTIGGLSYTTSGGPPTSPSVHGSFAASTAYSGTQGGQSSAHGVPPSRPLTGKAAEAAQNVVLSPDSEYAQASGSRQNPDEIVIQHRDAGPTVRELPPPYLDRSLLDNAQR</sequence>
<feature type="signal peptide" evidence="3">
    <location>
        <begin position="1"/>
        <end position="22"/>
    </location>
</feature>
<name>A0A4Y7SM34_COPMI</name>
<dbReference type="OrthoDB" id="2527908at2759"/>
<reference evidence="4 5" key="1">
    <citation type="journal article" date="2019" name="Nat. Ecol. Evol.">
        <title>Megaphylogeny resolves global patterns of mushroom evolution.</title>
        <authorList>
            <person name="Varga T."/>
            <person name="Krizsan K."/>
            <person name="Foldi C."/>
            <person name="Dima B."/>
            <person name="Sanchez-Garcia M."/>
            <person name="Sanchez-Ramirez S."/>
            <person name="Szollosi G.J."/>
            <person name="Szarkandi J.G."/>
            <person name="Papp V."/>
            <person name="Albert L."/>
            <person name="Andreopoulos W."/>
            <person name="Angelini C."/>
            <person name="Antonin V."/>
            <person name="Barry K.W."/>
            <person name="Bougher N.L."/>
            <person name="Buchanan P."/>
            <person name="Buyck B."/>
            <person name="Bense V."/>
            <person name="Catcheside P."/>
            <person name="Chovatia M."/>
            <person name="Cooper J."/>
            <person name="Damon W."/>
            <person name="Desjardin D."/>
            <person name="Finy P."/>
            <person name="Geml J."/>
            <person name="Haridas S."/>
            <person name="Hughes K."/>
            <person name="Justo A."/>
            <person name="Karasinski D."/>
            <person name="Kautmanova I."/>
            <person name="Kiss B."/>
            <person name="Kocsube S."/>
            <person name="Kotiranta H."/>
            <person name="LaButti K.M."/>
            <person name="Lechner B.E."/>
            <person name="Liimatainen K."/>
            <person name="Lipzen A."/>
            <person name="Lukacs Z."/>
            <person name="Mihaltcheva S."/>
            <person name="Morgado L.N."/>
            <person name="Niskanen T."/>
            <person name="Noordeloos M.E."/>
            <person name="Ohm R.A."/>
            <person name="Ortiz-Santana B."/>
            <person name="Ovrebo C."/>
            <person name="Racz N."/>
            <person name="Riley R."/>
            <person name="Savchenko A."/>
            <person name="Shiryaev A."/>
            <person name="Soop K."/>
            <person name="Spirin V."/>
            <person name="Szebenyi C."/>
            <person name="Tomsovsky M."/>
            <person name="Tulloss R.E."/>
            <person name="Uehling J."/>
            <person name="Grigoriev I.V."/>
            <person name="Vagvolgyi C."/>
            <person name="Papp T."/>
            <person name="Martin F.M."/>
            <person name="Miettinen O."/>
            <person name="Hibbett D.S."/>
            <person name="Nagy L.G."/>
        </authorList>
    </citation>
    <scope>NUCLEOTIDE SEQUENCE [LARGE SCALE GENOMIC DNA]</scope>
    <source>
        <strain evidence="4 5">FP101781</strain>
    </source>
</reference>
<protein>
    <recommendedName>
        <fullName evidence="6">Mid2 domain-containing protein</fullName>
    </recommendedName>
</protein>
<evidence type="ECO:0000313" key="4">
    <source>
        <dbReference type="EMBL" id="TEB22905.1"/>
    </source>
</evidence>
<feature type="chain" id="PRO_5021420285" description="Mid2 domain-containing protein" evidence="3">
    <location>
        <begin position="23"/>
        <end position="462"/>
    </location>
</feature>
<dbReference type="EMBL" id="QPFP01000084">
    <property type="protein sequence ID" value="TEB22905.1"/>
    <property type="molecule type" value="Genomic_DNA"/>
</dbReference>
<keyword evidence="2" id="KW-1133">Transmembrane helix</keyword>
<gene>
    <name evidence="4" type="ORF">FA13DRAFT_1798486</name>
</gene>
<keyword evidence="3" id="KW-0732">Signal</keyword>
<dbReference type="AlphaFoldDB" id="A0A4Y7SM34"/>
<organism evidence="4 5">
    <name type="scientific">Coprinellus micaceus</name>
    <name type="common">Glistening ink-cap mushroom</name>
    <name type="synonym">Coprinus micaceus</name>
    <dbReference type="NCBI Taxonomy" id="71717"/>
    <lineage>
        <taxon>Eukaryota</taxon>
        <taxon>Fungi</taxon>
        <taxon>Dikarya</taxon>
        <taxon>Basidiomycota</taxon>
        <taxon>Agaricomycotina</taxon>
        <taxon>Agaricomycetes</taxon>
        <taxon>Agaricomycetidae</taxon>
        <taxon>Agaricales</taxon>
        <taxon>Agaricineae</taxon>
        <taxon>Psathyrellaceae</taxon>
        <taxon>Coprinellus</taxon>
    </lineage>
</organism>
<feature type="compositionally biased region" description="Polar residues" evidence="1">
    <location>
        <begin position="359"/>
        <end position="392"/>
    </location>
</feature>
<proteinExistence type="predicted"/>
<keyword evidence="5" id="KW-1185">Reference proteome</keyword>